<sequence length="283" mass="31249">MEFAYYPGCSLHSVAAEYEQTTRVVFQKLGASLTEIPDWNCCGASSAHSVNHLAGIAVPARNLALAEEQGKDVVAPCAACYQRLVTADYEMREQPETRARVEKLIQRPWQGKVKVLSILDVFNQIGLEQIRKAAVKPLVGLKVACYYGCYLVKPPKIAHVDDPENPMLMDNILRTLGAETVDWPFKTECCGGSLVLTNTEVVLRLGKDILAAAEAAGANCLVTPCPLCQPNLDMRQSQINKHYNTSFNLPVFYLTELMALGVSKSQIPLRKHFIDPQPLLVSF</sequence>
<dbReference type="Gene3D" id="1.20.1050.140">
    <property type="match status" value="1"/>
</dbReference>
<evidence type="ECO:0000313" key="4">
    <source>
        <dbReference type="Proteomes" id="UP000189933"/>
    </source>
</evidence>
<gene>
    <name evidence="3" type="ORF">SAMN02745885_02129</name>
</gene>
<dbReference type="GO" id="GO:0016491">
    <property type="term" value="F:oxidoreductase activity"/>
    <property type="evidence" value="ECO:0007669"/>
    <property type="project" value="UniProtKB-KW"/>
</dbReference>
<evidence type="ECO:0000313" key="3">
    <source>
        <dbReference type="EMBL" id="SKA15701.1"/>
    </source>
</evidence>
<keyword evidence="1" id="KW-0560">Oxidoreductase</keyword>
<organism evidence="3 4">
    <name type="scientific">Carboxydocella sporoproducens DSM 16521</name>
    <dbReference type="NCBI Taxonomy" id="1121270"/>
    <lineage>
        <taxon>Bacteria</taxon>
        <taxon>Bacillati</taxon>
        <taxon>Bacillota</taxon>
        <taxon>Clostridia</taxon>
        <taxon>Eubacteriales</taxon>
        <taxon>Clostridiales Family XVI. Incertae Sedis</taxon>
        <taxon>Carboxydocella</taxon>
    </lineage>
</organism>
<dbReference type="RefSeq" id="WP_078666150.1">
    <property type="nucleotide sequence ID" value="NZ_FUXM01000031.1"/>
</dbReference>
<dbReference type="InterPro" id="IPR004017">
    <property type="entry name" value="Cys_rich_dom"/>
</dbReference>
<feature type="domain" description="Cysteine-rich" evidence="2">
    <location>
        <begin position="4"/>
        <end position="82"/>
    </location>
</feature>
<dbReference type="Pfam" id="PF02754">
    <property type="entry name" value="CCG"/>
    <property type="match status" value="2"/>
</dbReference>
<proteinExistence type="predicted"/>
<dbReference type="EMBL" id="FUXM01000031">
    <property type="protein sequence ID" value="SKA15701.1"/>
    <property type="molecule type" value="Genomic_DNA"/>
</dbReference>
<feature type="domain" description="Cysteine-rich" evidence="2">
    <location>
        <begin position="143"/>
        <end position="232"/>
    </location>
</feature>
<dbReference type="PANTHER" id="PTHR42947">
    <property type="entry name" value="COB--COM HETERODISULFIDE REDUCTASE SUBUNIT B 1"/>
    <property type="match status" value="1"/>
</dbReference>
<reference evidence="4" key="1">
    <citation type="submission" date="2017-02" db="EMBL/GenBank/DDBJ databases">
        <authorList>
            <person name="Varghese N."/>
            <person name="Submissions S."/>
        </authorList>
    </citation>
    <scope>NUCLEOTIDE SEQUENCE [LARGE SCALE GENOMIC DNA]</scope>
    <source>
        <strain evidence="4">DSM 16521</strain>
    </source>
</reference>
<keyword evidence="4" id="KW-1185">Reference proteome</keyword>
<dbReference type="PANTHER" id="PTHR42947:SF1">
    <property type="entry name" value="COB--COM HETERODISULFIDE REDUCTASE SUBUNIT B 1"/>
    <property type="match status" value="1"/>
</dbReference>
<protein>
    <submittedName>
        <fullName evidence="3">Heterodisulfide reductase subunit B</fullName>
    </submittedName>
</protein>
<accession>A0A1T4RJ35</accession>
<dbReference type="InterPro" id="IPR051278">
    <property type="entry name" value="HdrB/HdrD_reductase"/>
</dbReference>
<dbReference type="Proteomes" id="UP000189933">
    <property type="component" value="Unassembled WGS sequence"/>
</dbReference>
<evidence type="ECO:0000259" key="2">
    <source>
        <dbReference type="Pfam" id="PF02754"/>
    </source>
</evidence>
<evidence type="ECO:0000256" key="1">
    <source>
        <dbReference type="ARBA" id="ARBA00023002"/>
    </source>
</evidence>
<dbReference type="AlphaFoldDB" id="A0A1T4RJ35"/>
<dbReference type="OrthoDB" id="9777685at2"/>
<name>A0A1T4RJ35_9FIRM</name>
<dbReference type="Gene3D" id="3.40.50.11810">
    <property type="match status" value="1"/>
</dbReference>